<keyword evidence="10" id="KW-1185">Reference proteome</keyword>
<feature type="binding site" evidence="6">
    <location>
        <begin position="320"/>
        <end position="323"/>
    </location>
    <ligand>
        <name>GTP</name>
        <dbReference type="ChEBI" id="CHEBI:37565"/>
    </ligand>
</feature>
<feature type="binding site" evidence="7">
    <location>
        <position position="214"/>
    </location>
    <ligand>
        <name>Mg(2+)</name>
        <dbReference type="ChEBI" id="CHEBI:18420"/>
    </ligand>
</feature>
<dbReference type="Pfam" id="PF01926">
    <property type="entry name" value="MMR_HSR1"/>
    <property type="match status" value="1"/>
</dbReference>
<evidence type="ECO:0000259" key="8">
    <source>
        <dbReference type="PROSITE" id="PS51705"/>
    </source>
</evidence>
<proteinExistence type="inferred from homology"/>
<dbReference type="OrthoDB" id="9812272at2"/>
<dbReference type="CDD" id="cd01878">
    <property type="entry name" value="HflX"/>
    <property type="match status" value="1"/>
</dbReference>
<evidence type="ECO:0000256" key="1">
    <source>
        <dbReference type="ARBA" id="ARBA00022723"/>
    </source>
</evidence>
<dbReference type="InterPro" id="IPR030394">
    <property type="entry name" value="G_HFLX_dom"/>
</dbReference>
<dbReference type="KEGG" id="bfl:Bfl080"/>
<dbReference type="InterPro" id="IPR016496">
    <property type="entry name" value="GTPase_HflX"/>
</dbReference>
<evidence type="ECO:0000313" key="10">
    <source>
        <dbReference type="Proteomes" id="UP000002192"/>
    </source>
</evidence>
<dbReference type="STRING" id="203907.Bfl080"/>
<comment type="similarity">
    <text evidence="5">Belongs to the TRAFAC class OBG-HflX-like GTPase superfamily. HflX GTPase family.</text>
</comment>
<evidence type="ECO:0000256" key="7">
    <source>
        <dbReference type="PIRSR" id="PIRSR006809-2"/>
    </source>
</evidence>
<dbReference type="HAMAP" id="MF_00900">
    <property type="entry name" value="GTPase_HflX"/>
    <property type="match status" value="1"/>
</dbReference>
<comment type="subcellular location">
    <subcellularLocation>
        <location evidence="5">Cytoplasm</location>
    </subcellularLocation>
    <text evidence="5">May associate with membranes.</text>
</comment>
<dbReference type="eggNOG" id="COG2262">
    <property type="taxonomic scope" value="Bacteria"/>
</dbReference>
<dbReference type="GO" id="GO:0003924">
    <property type="term" value="F:GTPase activity"/>
    <property type="evidence" value="ECO:0007669"/>
    <property type="project" value="UniProtKB-UniRule"/>
</dbReference>
<dbReference type="InterPro" id="IPR006073">
    <property type="entry name" value="GTP-bd"/>
</dbReference>
<comment type="cofactor">
    <cofactor evidence="7">
        <name>Mg(2+)</name>
        <dbReference type="ChEBI" id="CHEBI:18420"/>
    </cofactor>
</comment>
<reference evidence="9 10" key="1">
    <citation type="journal article" date="2003" name="Proc. Natl. Acad. Sci. U.S.A.">
        <title>The genome sequence of Blochmannia floridanus: comparative analysis of reduced genomes.</title>
        <authorList>
            <person name="Gil R."/>
            <person name="Silva F.J."/>
            <person name="Zientz E."/>
            <person name="Delmotte F."/>
            <person name="Gonzalez-Candelas F."/>
            <person name="Latorre A."/>
            <person name="Rausell C."/>
            <person name="Kramerbeek J."/>
            <person name="Gadau J."/>
            <person name="Hoelldobler B."/>
            <person name="van Ham R.C.H.J."/>
            <person name="Gross R."/>
            <person name="Moya A."/>
        </authorList>
    </citation>
    <scope>NUCLEOTIDE SEQUENCE [LARGE SCALE GENOMIC DNA]</scope>
</reference>
<dbReference type="PROSITE" id="PS51705">
    <property type="entry name" value="G_HFLX"/>
    <property type="match status" value="1"/>
</dbReference>
<evidence type="ECO:0000256" key="4">
    <source>
        <dbReference type="ARBA" id="ARBA00023134"/>
    </source>
</evidence>
<feature type="binding site" evidence="6">
    <location>
        <begin position="207"/>
        <end position="214"/>
    </location>
    <ligand>
        <name>GTP</name>
        <dbReference type="ChEBI" id="CHEBI:37565"/>
    </ligand>
</feature>
<dbReference type="Pfam" id="PF13167">
    <property type="entry name" value="GTP-bdg_N"/>
    <property type="match status" value="1"/>
</dbReference>
<dbReference type="NCBIfam" id="TIGR03156">
    <property type="entry name" value="GTP_HflX"/>
    <property type="match status" value="1"/>
</dbReference>
<dbReference type="Pfam" id="PF16360">
    <property type="entry name" value="GTP-bdg_M"/>
    <property type="match status" value="1"/>
</dbReference>
<keyword evidence="1 7" id="KW-0479">Metal-binding</keyword>
<dbReference type="AlphaFoldDB" id="Q7VQP4"/>
<evidence type="ECO:0000256" key="6">
    <source>
        <dbReference type="PIRSR" id="PIRSR006809-1"/>
    </source>
</evidence>
<dbReference type="SUPFAM" id="SSF52540">
    <property type="entry name" value="P-loop containing nucleoside triphosphate hydrolases"/>
    <property type="match status" value="1"/>
</dbReference>
<dbReference type="PANTHER" id="PTHR10229">
    <property type="entry name" value="GTP-BINDING PROTEIN HFLX"/>
    <property type="match status" value="1"/>
</dbReference>
<feature type="binding site" evidence="7">
    <location>
        <position position="234"/>
    </location>
    <ligand>
        <name>Mg(2+)</name>
        <dbReference type="ChEBI" id="CHEBI:18420"/>
    </ligand>
</feature>
<dbReference type="PIRSF" id="PIRSF006809">
    <property type="entry name" value="GTP-binding_hflX_prd"/>
    <property type="match status" value="1"/>
</dbReference>
<dbReference type="InterPro" id="IPR032305">
    <property type="entry name" value="GTP-bd_M"/>
</dbReference>
<dbReference type="Gene3D" id="6.10.250.2860">
    <property type="match status" value="1"/>
</dbReference>
<feature type="binding site" evidence="6">
    <location>
        <begin position="254"/>
        <end position="257"/>
    </location>
    <ligand>
        <name>GTP</name>
        <dbReference type="ChEBI" id="CHEBI:37565"/>
    </ligand>
</feature>
<evidence type="ECO:0000256" key="5">
    <source>
        <dbReference type="HAMAP-Rule" id="MF_00900"/>
    </source>
</evidence>
<protein>
    <recommendedName>
        <fullName evidence="5">GTPase HflX</fullName>
    </recommendedName>
    <alternativeName>
        <fullName evidence="5">GTP-binding protein HflX</fullName>
    </alternativeName>
</protein>
<keyword evidence="2 5" id="KW-0547">Nucleotide-binding</keyword>
<accession>Q7VQP4</accession>
<gene>
    <name evidence="5 9" type="primary">hflX</name>
    <name evidence="9" type="ordered locus">Bfl080</name>
</gene>
<dbReference type="InterPro" id="IPR027417">
    <property type="entry name" value="P-loop_NTPase"/>
</dbReference>
<feature type="binding site" evidence="6">
    <location>
        <begin position="346"/>
        <end position="348"/>
    </location>
    <ligand>
        <name>GTP</name>
        <dbReference type="ChEBI" id="CHEBI:37565"/>
    </ligand>
</feature>
<dbReference type="FunFam" id="3.40.50.300:FF:000173">
    <property type="entry name" value="GTPase HflX"/>
    <property type="match status" value="1"/>
</dbReference>
<keyword evidence="5" id="KW-0963">Cytoplasm</keyword>
<evidence type="ECO:0000256" key="3">
    <source>
        <dbReference type="ARBA" id="ARBA00022842"/>
    </source>
</evidence>
<dbReference type="InterPro" id="IPR025121">
    <property type="entry name" value="GTPase_HflX_N"/>
</dbReference>
<sequence>MIILNNINEHAILVYVLFSKSEDVDWNIKECLDLAASNFIRVSNTLISSCKVINSKYFIGTGKVLALKSMLEHDPDVSVVLFNCTLSPNQERNLVRFLRCKIIDRNQLILNIFAKHARTYEGKLQVKLAQLRYFNSRLTHEWSHLERQRGGIGVRGGPGEMQLEKDRRLLSKKIFRVLSDLKKIENQRKQNRCRRIRVGMSTISLVGYTNAGKSTLFNVMTSSCVDVAEKLFVTLDPTFRRIIHGKKSNIILIDTVGFIQNLPKDLITAFKSTLQETMQSKLLIHVVDASSKKVKQNIDIVNVILNEVNIYNVPKLVVMNKIDQMSKVQPHIDRDIDGFPIKVWISARNRVGIELLNQAIHELLSGDMIGYE</sequence>
<dbReference type="GO" id="GO:0005525">
    <property type="term" value="F:GTP binding"/>
    <property type="evidence" value="ECO:0007669"/>
    <property type="project" value="UniProtKB-UniRule"/>
</dbReference>
<keyword evidence="3 7" id="KW-0460">Magnesium</keyword>
<dbReference type="PRINTS" id="PR00326">
    <property type="entry name" value="GTP1OBG"/>
</dbReference>
<dbReference type="InterPro" id="IPR042108">
    <property type="entry name" value="GTPase_HflX_N_sf"/>
</dbReference>
<dbReference type="GO" id="GO:0043022">
    <property type="term" value="F:ribosome binding"/>
    <property type="evidence" value="ECO:0007669"/>
    <property type="project" value="TreeGrafter"/>
</dbReference>
<keyword evidence="4 5" id="KW-0342">GTP-binding</keyword>
<evidence type="ECO:0000313" key="9">
    <source>
        <dbReference type="EMBL" id="CAD83603.1"/>
    </source>
</evidence>
<comment type="subunit">
    <text evidence="5">Monomer. Associates with the 50S ribosomal subunit.</text>
</comment>
<comment type="function">
    <text evidence="5">GTPase that associates with the 50S ribosomal subunit and may have a role during protein synthesis or ribosome biogenesis.</text>
</comment>
<feature type="domain" description="Hflx-type G" evidence="8">
    <location>
        <begin position="201"/>
        <end position="368"/>
    </location>
</feature>
<name>Q7VQP4_BLOFL</name>
<dbReference type="HOGENOM" id="CLU_019597_2_1_6"/>
<dbReference type="Gene3D" id="3.40.50.11060">
    <property type="entry name" value="GTPase HflX, N-terminal domain"/>
    <property type="match status" value="1"/>
</dbReference>
<dbReference type="Proteomes" id="UP000002192">
    <property type="component" value="Chromosome"/>
</dbReference>
<dbReference type="PANTHER" id="PTHR10229:SF0">
    <property type="entry name" value="GTP-BINDING PROTEIN 6-RELATED"/>
    <property type="match status" value="1"/>
</dbReference>
<feature type="binding site" evidence="6">
    <location>
        <begin position="232"/>
        <end position="236"/>
    </location>
    <ligand>
        <name>GTP</name>
        <dbReference type="ChEBI" id="CHEBI:37565"/>
    </ligand>
</feature>
<dbReference type="EMBL" id="BX248583">
    <property type="protein sequence ID" value="CAD83603.1"/>
    <property type="molecule type" value="Genomic_DNA"/>
</dbReference>
<organism evidence="9 10">
    <name type="scientific">Blochmanniella floridana</name>
    <dbReference type="NCBI Taxonomy" id="203907"/>
    <lineage>
        <taxon>Bacteria</taxon>
        <taxon>Pseudomonadati</taxon>
        <taxon>Pseudomonadota</taxon>
        <taxon>Gammaproteobacteria</taxon>
        <taxon>Enterobacterales</taxon>
        <taxon>Enterobacteriaceae</taxon>
        <taxon>ant endosymbionts</taxon>
        <taxon>Candidatus Blochmanniella</taxon>
    </lineage>
</organism>
<dbReference type="Gene3D" id="3.40.50.300">
    <property type="entry name" value="P-loop containing nucleotide triphosphate hydrolases"/>
    <property type="match status" value="1"/>
</dbReference>
<dbReference type="GO" id="GO:0046872">
    <property type="term" value="F:metal ion binding"/>
    <property type="evidence" value="ECO:0007669"/>
    <property type="project" value="UniProtKB-KW"/>
</dbReference>
<dbReference type="GO" id="GO:0005737">
    <property type="term" value="C:cytoplasm"/>
    <property type="evidence" value="ECO:0007669"/>
    <property type="project" value="UniProtKB-SubCell"/>
</dbReference>
<evidence type="ECO:0000256" key="2">
    <source>
        <dbReference type="ARBA" id="ARBA00022741"/>
    </source>
</evidence>